<dbReference type="AlphaFoldDB" id="A0A9P7YBQ7"/>
<accession>A0A9P7YBQ7</accession>
<evidence type="ECO:0000313" key="2">
    <source>
        <dbReference type="EMBL" id="KAG9230366.1"/>
    </source>
</evidence>
<comment type="caution">
    <text evidence="2">The sequence shown here is derived from an EMBL/GenBank/DDBJ whole genome shotgun (WGS) entry which is preliminary data.</text>
</comment>
<keyword evidence="3" id="KW-1185">Reference proteome</keyword>
<gene>
    <name evidence="2" type="ORF">BJ875DRAFT_546235</name>
</gene>
<evidence type="ECO:0000256" key="1">
    <source>
        <dbReference type="SAM" id="MobiDB-lite"/>
    </source>
</evidence>
<feature type="region of interest" description="Disordered" evidence="1">
    <location>
        <begin position="210"/>
        <end position="239"/>
    </location>
</feature>
<proteinExistence type="predicted"/>
<feature type="region of interest" description="Disordered" evidence="1">
    <location>
        <begin position="130"/>
        <end position="174"/>
    </location>
</feature>
<sequence length="239" mass="26636">MEVTDGLVLLEGEDREGDTWPTKIPIMVAFAVEKTGIYVGVMENWINQQYMMNRNLVYEFTHFHETFSTMSYLAEAKTWRDLFNEPFPYLQEFLDLDDYLMSKTWPWELDCCEDWAYAPDLGWRRIEEREEMARPETPDEDRVSAGGFGGSEAGSGGLPLPAQTMSEAAGDDEDEQSLLSLVARLGEQDRALDAMLASIAASRSELDAFFGTEGSFGGAPSTGRHTGGEGGEDDDGDDH</sequence>
<name>A0A9P7YBQ7_9HELO</name>
<dbReference type="EMBL" id="MU251679">
    <property type="protein sequence ID" value="KAG9230366.1"/>
    <property type="molecule type" value="Genomic_DNA"/>
</dbReference>
<feature type="compositionally biased region" description="Basic and acidic residues" evidence="1">
    <location>
        <begin position="130"/>
        <end position="143"/>
    </location>
</feature>
<evidence type="ECO:0000313" key="3">
    <source>
        <dbReference type="Proteomes" id="UP000824998"/>
    </source>
</evidence>
<feature type="compositionally biased region" description="Gly residues" evidence="1">
    <location>
        <begin position="146"/>
        <end position="157"/>
    </location>
</feature>
<feature type="compositionally biased region" description="Acidic residues" evidence="1">
    <location>
        <begin position="230"/>
        <end position="239"/>
    </location>
</feature>
<protein>
    <submittedName>
        <fullName evidence="2">Uncharacterized protein</fullName>
    </submittedName>
</protein>
<dbReference type="Proteomes" id="UP000824998">
    <property type="component" value="Unassembled WGS sequence"/>
</dbReference>
<reference evidence="2" key="1">
    <citation type="journal article" date="2021" name="IMA Fungus">
        <title>Genomic characterization of three marine fungi, including Emericellopsis atlantica sp. nov. with signatures of a generalist lifestyle and marine biomass degradation.</title>
        <authorList>
            <person name="Hagestad O.C."/>
            <person name="Hou L."/>
            <person name="Andersen J.H."/>
            <person name="Hansen E.H."/>
            <person name="Altermark B."/>
            <person name="Li C."/>
            <person name="Kuhnert E."/>
            <person name="Cox R.J."/>
            <person name="Crous P.W."/>
            <person name="Spatafora J.W."/>
            <person name="Lail K."/>
            <person name="Amirebrahimi M."/>
            <person name="Lipzen A."/>
            <person name="Pangilinan J."/>
            <person name="Andreopoulos W."/>
            <person name="Hayes R.D."/>
            <person name="Ng V."/>
            <person name="Grigoriev I.V."/>
            <person name="Jackson S.A."/>
            <person name="Sutton T.D.S."/>
            <person name="Dobson A.D.W."/>
            <person name="Rama T."/>
        </authorList>
    </citation>
    <scope>NUCLEOTIDE SEQUENCE</scope>
    <source>
        <strain evidence="2">TRa018bII</strain>
    </source>
</reference>
<organism evidence="2 3">
    <name type="scientific">Amylocarpus encephaloides</name>
    <dbReference type="NCBI Taxonomy" id="45428"/>
    <lineage>
        <taxon>Eukaryota</taxon>
        <taxon>Fungi</taxon>
        <taxon>Dikarya</taxon>
        <taxon>Ascomycota</taxon>
        <taxon>Pezizomycotina</taxon>
        <taxon>Leotiomycetes</taxon>
        <taxon>Helotiales</taxon>
        <taxon>Helotiales incertae sedis</taxon>
        <taxon>Amylocarpus</taxon>
    </lineage>
</organism>